<dbReference type="Pfam" id="PF19937">
    <property type="entry name" value="GldC-like"/>
    <property type="match status" value="1"/>
</dbReference>
<dbReference type="NCBIfam" id="TIGR03515">
    <property type="entry name" value="GldC"/>
    <property type="match status" value="1"/>
</dbReference>
<dbReference type="InterPro" id="IPR019854">
    <property type="entry name" value="Motility-assoc_prot_GldC"/>
</dbReference>
<dbReference type="RefSeq" id="WP_079471189.1">
    <property type="nucleotide sequence ID" value="NZ_FUZZ01000003.1"/>
</dbReference>
<reference evidence="1 2" key="1">
    <citation type="submission" date="2017-02" db="EMBL/GenBank/DDBJ databases">
        <authorList>
            <person name="Peterson S.W."/>
        </authorList>
    </citation>
    <scope>NUCLEOTIDE SEQUENCE [LARGE SCALE GENOMIC DNA]</scope>
    <source>
        <strain evidence="1 2">DSM 18108</strain>
    </source>
</reference>
<accession>A0A1T5P599</accession>
<evidence type="ECO:0000313" key="2">
    <source>
        <dbReference type="Proteomes" id="UP000190166"/>
    </source>
</evidence>
<dbReference type="AlphaFoldDB" id="A0A1T5P599"/>
<sequence>MSKVSTIKIQVGLDDQKVPESIEWSATDNKEERMVKAKGMIVSFWDPAEKVALRIDLWTKDMMVDEMADFFFQTMMTMADTYGRATPYKDQADDMRAFAKDFFKKFQDKQAAEEAGK</sequence>
<dbReference type="STRING" id="393003.SAMN05660461_3911"/>
<dbReference type="Proteomes" id="UP000190166">
    <property type="component" value="Unassembled WGS sequence"/>
</dbReference>
<keyword evidence="2" id="KW-1185">Reference proteome</keyword>
<name>A0A1T5P599_9BACT</name>
<proteinExistence type="predicted"/>
<organism evidence="1 2">
    <name type="scientific">Chitinophaga ginsengisegetis</name>
    <dbReference type="NCBI Taxonomy" id="393003"/>
    <lineage>
        <taxon>Bacteria</taxon>
        <taxon>Pseudomonadati</taxon>
        <taxon>Bacteroidota</taxon>
        <taxon>Chitinophagia</taxon>
        <taxon>Chitinophagales</taxon>
        <taxon>Chitinophagaceae</taxon>
        <taxon>Chitinophaga</taxon>
    </lineage>
</organism>
<gene>
    <name evidence="1" type="ORF">SAMN05660461_3911</name>
</gene>
<dbReference type="EMBL" id="FUZZ01000003">
    <property type="protein sequence ID" value="SKD07960.1"/>
    <property type="molecule type" value="Genomic_DNA"/>
</dbReference>
<evidence type="ECO:0000313" key="1">
    <source>
        <dbReference type="EMBL" id="SKD07960.1"/>
    </source>
</evidence>
<protein>
    <submittedName>
        <fullName evidence="1">Gliding motility-associated protein GldC</fullName>
    </submittedName>
</protein>